<feature type="domain" description="Beta-lactamase-related" evidence="1">
    <location>
        <begin position="14"/>
        <end position="328"/>
    </location>
</feature>
<dbReference type="PANTHER" id="PTHR46825">
    <property type="entry name" value="D-ALANYL-D-ALANINE-CARBOXYPEPTIDASE/ENDOPEPTIDASE AMPH"/>
    <property type="match status" value="1"/>
</dbReference>
<dbReference type="InterPro" id="IPR001466">
    <property type="entry name" value="Beta-lactam-related"/>
</dbReference>
<dbReference type="AlphaFoldDB" id="A0A7Y6F2M4"/>
<organism evidence="2 3">
    <name type="scientific">Streptomyces odorifer</name>
    <dbReference type="NCBI Taxonomy" id="53450"/>
    <lineage>
        <taxon>Bacteria</taxon>
        <taxon>Bacillati</taxon>
        <taxon>Actinomycetota</taxon>
        <taxon>Actinomycetes</taxon>
        <taxon>Kitasatosporales</taxon>
        <taxon>Streptomycetaceae</taxon>
        <taxon>Streptomyces</taxon>
        <taxon>Streptomyces albidoflavus group</taxon>
    </lineage>
</organism>
<evidence type="ECO:0000259" key="1">
    <source>
        <dbReference type="Pfam" id="PF00144"/>
    </source>
</evidence>
<name>A0A7Y6F2M4_9ACTN</name>
<accession>A0A7Y6F2M4</accession>
<proteinExistence type="predicted"/>
<dbReference type="EMBL" id="JAANNT010000013">
    <property type="protein sequence ID" value="NUV29952.1"/>
    <property type="molecule type" value="Genomic_DNA"/>
</dbReference>
<evidence type="ECO:0000313" key="3">
    <source>
        <dbReference type="Proteomes" id="UP000540128"/>
    </source>
</evidence>
<dbReference type="Gene3D" id="3.40.710.10">
    <property type="entry name" value="DD-peptidase/beta-lactamase superfamily"/>
    <property type="match status" value="1"/>
</dbReference>
<dbReference type="SUPFAM" id="SSF56601">
    <property type="entry name" value="beta-lactamase/transpeptidase-like"/>
    <property type="match status" value="1"/>
</dbReference>
<dbReference type="Pfam" id="PF00144">
    <property type="entry name" value="Beta-lactamase"/>
    <property type="match status" value="1"/>
</dbReference>
<dbReference type="PANTHER" id="PTHR46825:SF7">
    <property type="entry name" value="D-ALANYL-D-ALANINE CARBOXYPEPTIDASE"/>
    <property type="match status" value="1"/>
</dbReference>
<dbReference type="InterPro" id="IPR012338">
    <property type="entry name" value="Beta-lactam/transpept-like"/>
</dbReference>
<dbReference type="RefSeq" id="WP_047139363.1">
    <property type="nucleotide sequence ID" value="NZ_JAANNT010000013.1"/>
</dbReference>
<gene>
    <name evidence="2" type="ORF">G6W59_16795</name>
</gene>
<sequence>MNVDTLSERLLDLAREHGVPGGQFALRHDGATHTVLFGEEEAGSGRPVREDSKFPTGSITKTFTAALAMVLVDEGDLDLDLPLADQLPDLRVPDASFGEKQTLRQLLSHSSGLPPGRDSDDLAETTRRRYLADCARMRPIPECGSSFSYSNIGYVVTGFLVEHVARMDWREALETILLTPLGVEPAYITPPAGRPHVPGHAARAAGATALPVRQTLPRIEAAAGALALSAADLLAYGLLHTDDAPGVPGLLDAEALVPMRRPVPGADPFGLADGWGLGLSRYRAGDGSWRAGHDGTSDGTSCHLRVDPATGTAAALTTNANTGMALWEELTAELAADGLDLAGYSYSGAGRERGEVPAPPECEGTYENGDTTYTIDLAADGEARLKVGGEPFARLTFHDDLSFTMRELAANRLAYLGRFLRAPETGRLEQIQVTGRRAQRV</sequence>
<dbReference type="Proteomes" id="UP000540128">
    <property type="component" value="Unassembled WGS sequence"/>
</dbReference>
<reference evidence="2 3" key="1">
    <citation type="submission" date="2020-03" db="EMBL/GenBank/DDBJ databases">
        <title>Complete genome sequence of sixteen Streptomyces strains facilitates identification of candidate genes involved in plant growth-promotion in grain legumes and cereals.</title>
        <authorList>
            <person name="Gopalakrishnan S."/>
            <person name="Thakur V."/>
            <person name="Saxena R."/>
            <person name="Vadlamudi S."/>
            <person name="Purohit S."/>
            <person name="Kumar V."/>
            <person name="Rathore A."/>
            <person name="Chitikineni A."/>
            <person name="Varshney R.K."/>
        </authorList>
    </citation>
    <scope>NUCLEOTIDE SEQUENCE [LARGE SCALE GENOMIC DNA]</scope>
    <source>
        <strain evidence="2 3">KAI-180</strain>
    </source>
</reference>
<dbReference type="InterPro" id="IPR050491">
    <property type="entry name" value="AmpC-like"/>
</dbReference>
<keyword evidence="3" id="KW-1185">Reference proteome</keyword>
<protein>
    <submittedName>
        <fullName evidence="2">Beta-lactamase family protein</fullName>
    </submittedName>
</protein>
<evidence type="ECO:0000313" key="2">
    <source>
        <dbReference type="EMBL" id="NUV29952.1"/>
    </source>
</evidence>
<comment type="caution">
    <text evidence="2">The sequence shown here is derived from an EMBL/GenBank/DDBJ whole genome shotgun (WGS) entry which is preliminary data.</text>
</comment>